<evidence type="ECO:0000313" key="7">
    <source>
        <dbReference type="Proteomes" id="UP000637239"/>
    </source>
</evidence>
<feature type="compositionally biased region" description="Basic and acidic residues" evidence="4">
    <location>
        <begin position="166"/>
        <end position="177"/>
    </location>
</feature>
<dbReference type="Pfam" id="PF00412">
    <property type="entry name" value="LIM"/>
    <property type="match status" value="3"/>
</dbReference>
<dbReference type="PANTHER" id="PTHR24216:SF8">
    <property type="entry name" value="PAXILLIN, ISOFORM F"/>
    <property type="match status" value="1"/>
</dbReference>
<feature type="compositionally biased region" description="Basic and acidic residues" evidence="4">
    <location>
        <begin position="438"/>
        <end position="458"/>
    </location>
</feature>
<feature type="compositionally biased region" description="Basic and acidic residues" evidence="4">
    <location>
        <begin position="228"/>
        <end position="241"/>
    </location>
</feature>
<dbReference type="SUPFAM" id="SSF57716">
    <property type="entry name" value="Glucocorticoid receptor-like (DNA-binding domain)"/>
    <property type="match status" value="3"/>
</dbReference>
<dbReference type="RefSeq" id="XP_043131393.1">
    <property type="nucleotide sequence ID" value="XM_043277442.1"/>
</dbReference>
<feature type="compositionally biased region" description="Polar residues" evidence="4">
    <location>
        <begin position="317"/>
        <end position="340"/>
    </location>
</feature>
<proteinExistence type="predicted"/>
<evidence type="ECO:0000259" key="5">
    <source>
        <dbReference type="PROSITE" id="PS50023"/>
    </source>
</evidence>
<dbReference type="GO" id="GO:0046872">
    <property type="term" value="F:metal ion binding"/>
    <property type="evidence" value="ECO:0007669"/>
    <property type="project" value="UniProtKB-KW"/>
</dbReference>
<dbReference type="GO" id="GO:0030695">
    <property type="term" value="F:GTPase regulator activity"/>
    <property type="evidence" value="ECO:0007669"/>
    <property type="project" value="UniProtKB-ARBA"/>
</dbReference>
<reference evidence="6" key="1">
    <citation type="submission" date="2021-01" db="EMBL/GenBank/DDBJ databases">
        <authorList>
            <consortium name="Aspergillus chevalieri M1 genome sequencing consortium"/>
            <person name="Kazuki M."/>
            <person name="Futagami T."/>
        </authorList>
    </citation>
    <scope>NUCLEOTIDE SEQUENCE</scope>
    <source>
        <strain evidence="6">M1</strain>
    </source>
</reference>
<keyword evidence="7" id="KW-1185">Reference proteome</keyword>
<feature type="compositionally biased region" description="Low complexity" evidence="4">
    <location>
        <begin position="68"/>
        <end position="84"/>
    </location>
</feature>
<accession>A0A7R7VDU3</accession>
<dbReference type="FunFam" id="2.10.110.10:FF:000113">
    <property type="entry name" value="LIM domain-containing protein"/>
    <property type="match status" value="1"/>
</dbReference>
<dbReference type="KEGG" id="ache:ACHE_10273S"/>
<evidence type="ECO:0000313" key="6">
    <source>
        <dbReference type="EMBL" id="BCR82871.1"/>
    </source>
</evidence>
<feature type="compositionally biased region" description="Polar residues" evidence="4">
    <location>
        <begin position="284"/>
        <end position="300"/>
    </location>
</feature>
<dbReference type="SMART" id="SM00132">
    <property type="entry name" value="LIM"/>
    <property type="match status" value="3"/>
</dbReference>
<feature type="compositionally biased region" description="Low complexity" evidence="4">
    <location>
        <begin position="95"/>
        <end position="124"/>
    </location>
</feature>
<gene>
    <name evidence="6" type="ORF">ACHE_10273S</name>
</gene>
<dbReference type="GeneID" id="66977230"/>
<dbReference type="AlphaFoldDB" id="A0A7R7VDU3"/>
<feature type="compositionally biased region" description="Polar residues" evidence="4">
    <location>
        <begin position="254"/>
        <end position="272"/>
    </location>
</feature>
<dbReference type="InterPro" id="IPR001781">
    <property type="entry name" value="Znf_LIM"/>
</dbReference>
<keyword evidence="1 3" id="KW-0479">Metal-binding</keyword>
<feature type="region of interest" description="Disordered" evidence="4">
    <location>
        <begin position="432"/>
        <end position="526"/>
    </location>
</feature>
<reference evidence="6" key="2">
    <citation type="submission" date="2021-02" db="EMBL/GenBank/DDBJ databases">
        <title>Aspergillus chevalieri M1 genome sequence.</title>
        <authorList>
            <person name="Kadooka C."/>
            <person name="Mori K."/>
            <person name="Futagami T."/>
        </authorList>
    </citation>
    <scope>NUCLEOTIDE SEQUENCE</scope>
    <source>
        <strain evidence="6">M1</strain>
    </source>
</reference>
<feature type="domain" description="LIM zinc-binding" evidence="5">
    <location>
        <begin position="688"/>
        <end position="748"/>
    </location>
</feature>
<feature type="region of interest" description="Disordered" evidence="4">
    <location>
        <begin position="1"/>
        <end position="177"/>
    </location>
</feature>
<dbReference type="PANTHER" id="PTHR24216">
    <property type="entry name" value="PAXILLIN-RELATED"/>
    <property type="match status" value="1"/>
</dbReference>
<dbReference type="FunFam" id="2.10.110.10:FF:000077">
    <property type="entry name" value="LIM domain protein"/>
    <property type="match status" value="1"/>
</dbReference>
<dbReference type="PROSITE" id="PS00478">
    <property type="entry name" value="LIM_DOMAIN_1"/>
    <property type="match status" value="2"/>
</dbReference>
<evidence type="ECO:0000256" key="4">
    <source>
        <dbReference type="SAM" id="MobiDB-lite"/>
    </source>
</evidence>
<dbReference type="FunFam" id="2.10.110.10:FF:000127">
    <property type="entry name" value="LIM domain protein"/>
    <property type="match status" value="1"/>
</dbReference>
<dbReference type="EMBL" id="AP024416">
    <property type="protein sequence ID" value="BCR82871.1"/>
    <property type="molecule type" value="Genomic_DNA"/>
</dbReference>
<feature type="compositionally biased region" description="Basic residues" evidence="4">
    <location>
        <begin position="1"/>
        <end position="11"/>
    </location>
</feature>
<name>A0A7R7VDU3_ASPCH</name>
<sequence length="830" mass="91435">MMIQKHHHHHSLRDGQRKVSPPGPSYMSDNQIANYLKDLRTNRPLRPSGSRPLPSKPPGSTAQHVKGSSPPRASSAMSSYALASGQSVESAVEGSSPPRASPPRAASAMSHYRSSPSRMSYGSSAGRPLVQEPNTTEPRTIPIRKNISPPQIFSRPISVSPNAAYKESDQRRMEKEEARSLRDALEEMDLHDDIHLHQAAQDEATELVWMHQNPGVPYKNPGAPYRNPDMEKRSQSPDKNNRSPSQYRGFRKNFMSSPRRNSRQSASDTSSDGLHGLGLEDSPGKQSQTDSNGEGSSPKRNSLFRKNLKVNFALPSEESSSTPAVDTSGPNKTTFSSETSKGIFRNPNDQIYEEPEEQQSNSTNDRSEFSRSDSSALRNRPRNIFPRGSRPLPSRFGNLPFVDKLAKFDLHKNSQTQSRNPEYTVNEPIIQPGVGAKAAEEETVPTKDGLEIRSDDIRAATSKKRTDRSSNLPMPTAVSDRTGRPIVSFDPTWKPTEAASPGRSRDSPINRGSSSPTPPPAAPTIQVSDAPTIQVSEAPSIQVSEAASIPVINLPDSKEPTISEIDASSRPIPEPTRGNSRHPISPTKQPAAPQNRWYTPYTRAGVPTARCESCTLPIAGKIVTAAGSRFHPECFVCSHCQTPLECIGFYQEPETKRNERLVQTPVEDEEARAIRFYCHLDFHELFSPRCKSCKTPIEGEVVVACGAEWHVGHFFCAECGDPFDSQTPFVEKDGFAWCLQCYSRRTAPKCMGCKKPVQEDVVISAIGGQWHDECFNCHECGHGFGPNGRFFVREGEPKRTAKGRIIGGPVQLAICEGCESIRLKSSSPRR</sequence>
<dbReference type="PROSITE" id="PS50023">
    <property type="entry name" value="LIM_DOMAIN_2"/>
    <property type="match status" value="2"/>
</dbReference>
<evidence type="ECO:0000256" key="1">
    <source>
        <dbReference type="ARBA" id="ARBA00022723"/>
    </source>
</evidence>
<dbReference type="Proteomes" id="UP000637239">
    <property type="component" value="Chromosome 1"/>
</dbReference>
<dbReference type="Gene3D" id="2.10.110.10">
    <property type="entry name" value="Cysteine Rich Protein"/>
    <property type="match status" value="3"/>
</dbReference>
<evidence type="ECO:0000256" key="3">
    <source>
        <dbReference type="PROSITE-ProRule" id="PRU00125"/>
    </source>
</evidence>
<evidence type="ECO:0000256" key="2">
    <source>
        <dbReference type="ARBA" id="ARBA00022833"/>
    </source>
</evidence>
<keyword evidence="3" id="KW-0440">LIM domain</keyword>
<organism evidence="6 7">
    <name type="scientific">Aspergillus chevalieri</name>
    <name type="common">Eurotium chevalieri</name>
    <dbReference type="NCBI Taxonomy" id="182096"/>
    <lineage>
        <taxon>Eukaryota</taxon>
        <taxon>Fungi</taxon>
        <taxon>Dikarya</taxon>
        <taxon>Ascomycota</taxon>
        <taxon>Pezizomycotina</taxon>
        <taxon>Eurotiomycetes</taxon>
        <taxon>Eurotiomycetidae</taxon>
        <taxon>Eurotiales</taxon>
        <taxon>Aspergillaceae</taxon>
        <taxon>Aspergillus</taxon>
        <taxon>Aspergillus subgen. Aspergillus</taxon>
    </lineage>
</organism>
<feature type="compositionally biased region" description="Low complexity" evidence="4">
    <location>
        <begin position="44"/>
        <end position="53"/>
    </location>
</feature>
<keyword evidence="2 3" id="KW-0862">Zinc</keyword>
<feature type="domain" description="LIM zinc-binding" evidence="5">
    <location>
        <begin position="609"/>
        <end position="668"/>
    </location>
</feature>
<feature type="region of interest" description="Disordered" evidence="4">
    <location>
        <begin position="552"/>
        <end position="595"/>
    </location>
</feature>
<feature type="region of interest" description="Disordered" evidence="4">
    <location>
        <begin position="212"/>
        <end position="392"/>
    </location>
</feature>
<protein>
    <recommendedName>
        <fullName evidence="5">LIM zinc-binding domain-containing protein</fullName>
    </recommendedName>
</protein>